<accession>A0A645H818</accession>
<gene>
    <name evidence="1" type="ORF">SDC9_182672</name>
</gene>
<sequence>MNWSYQNISLSDGLLGQRLIITLSAEIAALRFYITLNAFVKFEFDCFIVYVIIPQFKSQANKIGVA</sequence>
<comment type="caution">
    <text evidence="1">The sequence shown here is derived from an EMBL/GenBank/DDBJ whole genome shotgun (WGS) entry which is preliminary data.</text>
</comment>
<proteinExistence type="predicted"/>
<dbReference type="EMBL" id="VSSQ01088596">
    <property type="protein sequence ID" value="MPN35177.1"/>
    <property type="molecule type" value="Genomic_DNA"/>
</dbReference>
<evidence type="ECO:0000313" key="1">
    <source>
        <dbReference type="EMBL" id="MPN35177.1"/>
    </source>
</evidence>
<protein>
    <submittedName>
        <fullName evidence="1">Uncharacterized protein</fullName>
    </submittedName>
</protein>
<name>A0A645H818_9ZZZZ</name>
<organism evidence="1">
    <name type="scientific">bioreactor metagenome</name>
    <dbReference type="NCBI Taxonomy" id="1076179"/>
    <lineage>
        <taxon>unclassified sequences</taxon>
        <taxon>metagenomes</taxon>
        <taxon>ecological metagenomes</taxon>
    </lineage>
</organism>
<dbReference type="AlphaFoldDB" id="A0A645H818"/>
<reference evidence="1" key="1">
    <citation type="submission" date="2019-08" db="EMBL/GenBank/DDBJ databases">
        <authorList>
            <person name="Kucharzyk K."/>
            <person name="Murdoch R.W."/>
            <person name="Higgins S."/>
            <person name="Loffler F."/>
        </authorList>
    </citation>
    <scope>NUCLEOTIDE SEQUENCE</scope>
</reference>